<feature type="region of interest" description="Disordered" evidence="2">
    <location>
        <begin position="200"/>
        <end position="220"/>
    </location>
</feature>
<dbReference type="Pfam" id="PF04350">
    <property type="entry name" value="PilO"/>
    <property type="match status" value="1"/>
</dbReference>
<gene>
    <name evidence="4" type="ORF">A2Z11_03690</name>
</gene>
<accession>A0A1G1WCT0</accession>
<feature type="compositionally biased region" description="Low complexity" evidence="2">
    <location>
        <begin position="200"/>
        <end position="213"/>
    </location>
</feature>
<dbReference type="AlphaFoldDB" id="A0A1G1WCT0"/>
<sequence>MPSTKQQGGLGDSETTKSYFSILATLILLIVLVLLIYPTIQHITKINKEIADARVVKANLETKIRDLNSAQTNLEAIEDDLPTLDLALPVGSDLTPYLKKIEAFAKKYKLSIEAAQFSDVPLSKPGLEDSLKTKQLSYNLTLKGSFTNFRKFITDLEKFIRTSDVTSLNLNKESNENKTTAILQSLNVTTYYIGIDFEPTQSTTTTTNNPSTNGPGGINE</sequence>
<evidence type="ECO:0000313" key="5">
    <source>
        <dbReference type="Proteomes" id="UP000176389"/>
    </source>
</evidence>
<evidence type="ECO:0000256" key="1">
    <source>
        <dbReference type="SAM" id="Coils"/>
    </source>
</evidence>
<evidence type="ECO:0000313" key="4">
    <source>
        <dbReference type="EMBL" id="OGY25502.1"/>
    </source>
</evidence>
<dbReference type="InterPro" id="IPR014717">
    <property type="entry name" value="Transl_elong_EF1B/ribsomal_bS6"/>
</dbReference>
<keyword evidence="1" id="KW-0175">Coiled coil</keyword>
<feature type="coiled-coil region" evidence="1">
    <location>
        <begin position="43"/>
        <end position="80"/>
    </location>
</feature>
<dbReference type="GO" id="GO:0043683">
    <property type="term" value="P:type IV pilus assembly"/>
    <property type="evidence" value="ECO:0007669"/>
    <property type="project" value="InterPro"/>
</dbReference>
<keyword evidence="3" id="KW-1133">Transmembrane helix</keyword>
<protein>
    <recommendedName>
        <fullName evidence="6">Pilus assembly protein PilO</fullName>
    </recommendedName>
</protein>
<dbReference type="Gene3D" id="3.30.70.60">
    <property type="match status" value="1"/>
</dbReference>
<dbReference type="EMBL" id="MHCS01000045">
    <property type="protein sequence ID" value="OGY25502.1"/>
    <property type="molecule type" value="Genomic_DNA"/>
</dbReference>
<proteinExistence type="predicted"/>
<reference evidence="4 5" key="1">
    <citation type="journal article" date="2016" name="Nat. Commun.">
        <title>Thousands of microbial genomes shed light on interconnected biogeochemical processes in an aquifer system.</title>
        <authorList>
            <person name="Anantharaman K."/>
            <person name="Brown C.T."/>
            <person name="Hug L.A."/>
            <person name="Sharon I."/>
            <person name="Castelle C.J."/>
            <person name="Probst A.J."/>
            <person name="Thomas B.C."/>
            <person name="Singh A."/>
            <person name="Wilkins M.J."/>
            <person name="Karaoz U."/>
            <person name="Brodie E.L."/>
            <person name="Williams K.H."/>
            <person name="Hubbard S.S."/>
            <person name="Banfield J.F."/>
        </authorList>
    </citation>
    <scope>NUCLEOTIDE SEQUENCE [LARGE SCALE GENOMIC DNA]</scope>
</reference>
<keyword evidence="3" id="KW-0812">Transmembrane</keyword>
<name>A0A1G1WCT0_9BACT</name>
<dbReference type="GO" id="GO:0043107">
    <property type="term" value="P:type IV pilus-dependent motility"/>
    <property type="evidence" value="ECO:0007669"/>
    <property type="project" value="InterPro"/>
</dbReference>
<feature type="transmembrane region" description="Helical" evidence="3">
    <location>
        <begin position="20"/>
        <end position="40"/>
    </location>
</feature>
<dbReference type="InterPro" id="IPR007445">
    <property type="entry name" value="PilO"/>
</dbReference>
<evidence type="ECO:0008006" key="6">
    <source>
        <dbReference type="Google" id="ProtNLM"/>
    </source>
</evidence>
<dbReference type="STRING" id="1802596.A2Z11_03690"/>
<keyword evidence="3" id="KW-0472">Membrane</keyword>
<evidence type="ECO:0000256" key="3">
    <source>
        <dbReference type="SAM" id="Phobius"/>
    </source>
</evidence>
<organism evidence="4 5">
    <name type="scientific">Candidatus Woykebacteria bacterium RBG_16_43_9</name>
    <dbReference type="NCBI Taxonomy" id="1802596"/>
    <lineage>
        <taxon>Bacteria</taxon>
        <taxon>Candidatus Woykeibacteriota</taxon>
    </lineage>
</organism>
<comment type="caution">
    <text evidence="4">The sequence shown here is derived from an EMBL/GenBank/DDBJ whole genome shotgun (WGS) entry which is preliminary data.</text>
</comment>
<evidence type="ECO:0000256" key="2">
    <source>
        <dbReference type="SAM" id="MobiDB-lite"/>
    </source>
</evidence>
<dbReference type="Proteomes" id="UP000176389">
    <property type="component" value="Unassembled WGS sequence"/>
</dbReference>